<evidence type="ECO:0000313" key="3">
    <source>
        <dbReference type="Proteomes" id="UP000198217"/>
    </source>
</evidence>
<reference evidence="2 3" key="1">
    <citation type="submission" date="2016-06" db="EMBL/GenBank/DDBJ databases">
        <authorList>
            <person name="Kjaerup R.B."/>
            <person name="Dalgaard T.S."/>
            <person name="Juul-Madsen H.R."/>
        </authorList>
    </citation>
    <scope>NUCLEOTIDE SEQUENCE [LARGE SCALE GENOMIC DNA]</scope>
    <source>
        <strain evidence="2 3">DSM 43904</strain>
    </source>
</reference>
<dbReference type="GO" id="GO:0006950">
    <property type="term" value="P:response to stress"/>
    <property type="evidence" value="ECO:0007669"/>
    <property type="project" value="TreeGrafter"/>
</dbReference>
<feature type="domain" description="HTH marR-type" evidence="1">
    <location>
        <begin position="20"/>
        <end position="150"/>
    </location>
</feature>
<dbReference type="InterPro" id="IPR039422">
    <property type="entry name" value="MarR/SlyA-like"/>
</dbReference>
<evidence type="ECO:0000259" key="1">
    <source>
        <dbReference type="PROSITE" id="PS50995"/>
    </source>
</evidence>
<organism evidence="2 3">
    <name type="scientific">Micromonospora echinaurantiaca</name>
    <dbReference type="NCBI Taxonomy" id="47857"/>
    <lineage>
        <taxon>Bacteria</taxon>
        <taxon>Bacillati</taxon>
        <taxon>Actinomycetota</taxon>
        <taxon>Actinomycetes</taxon>
        <taxon>Micromonosporales</taxon>
        <taxon>Micromonosporaceae</taxon>
        <taxon>Micromonospora</taxon>
    </lineage>
</organism>
<dbReference type="GO" id="GO:0003700">
    <property type="term" value="F:DNA-binding transcription factor activity"/>
    <property type="evidence" value="ECO:0007669"/>
    <property type="project" value="InterPro"/>
</dbReference>
<dbReference type="Gene3D" id="1.10.10.10">
    <property type="entry name" value="Winged helix-like DNA-binding domain superfamily/Winged helix DNA-binding domain"/>
    <property type="match status" value="1"/>
</dbReference>
<dbReference type="PANTHER" id="PTHR33164">
    <property type="entry name" value="TRANSCRIPTIONAL REGULATOR, MARR FAMILY"/>
    <property type="match status" value="1"/>
</dbReference>
<dbReference type="EMBL" id="LT607750">
    <property type="protein sequence ID" value="SCG40223.1"/>
    <property type="molecule type" value="Genomic_DNA"/>
</dbReference>
<accession>A0A1C5H2V1</accession>
<dbReference type="PROSITE" id="PS50995">
    <property type="entry name" value="HTH_MARR_2"/>
    <property type="match status" value="1"/>
</dbReference>
<proteinExistence type="predicted"/>
<dbReference type="AlphaFoldDB" id="A0A1C5H2V1"/>
<dbReference type="PANTHER" id="PTHR33164:SF99">
    <property type="entry name" value="MARR FAMILY REGULATORY PROTEIN"/>
    <property type="match status" value="1"/>
</dbReference>
<dbReference type="SMART" id="SM00347">
    <property type="entry name" value="HTH_MARR"/>
    <property type="match status" value="1"/>
</dbReference>
<keyword evidence="3" id="KW-1185">Reference proteome</keyword>
<dbReference type="InterPro" id="IPR036388">
    <property type="entry name" value="WH-like_DNA-bd_sf"/>
</dbReference>
<dbReference type="InterPro" id="IPR000835">
    <property type="entry name" value="HTH_MarR-typ"/>
</dbReference>
<dbReference type="Proteomes" id="UP000198217">
    <property type="component" value="Chromosome I"/>
</dbReference>
<sequence length="160" mass="17328">MAQSTASSTGPDVDRPSGLAGDAVRRIMHVAAALRHHQDVEIAALGLTPAVARALHELDPDHPLPARDLAEQLRCDRSNVTALVDKLEQAGLVQRKVDPADRRQKTLVVTDAGRRMRQRVHEVMSDSRLLAGLTTDELSTLRDLVWKVSDGGCPEACGTD</sequence>
<dbReference type="Pfam" id="PF12802">
    <property type="entry name" value="MarR_2"/>
    <property type="match status" value="1"/>
</dbReference>
<dbReference type="SUPFAM" id="SSF46785">
    <property type="entry name" value="Winged helix' DNA-binding domain"/>
    <property type="match status" value="1"/>
</dbReference>
<protein>
    <submittedName>
        <fullName evidence="2">Transcriptional regulator, MarR family</fullName>
    </submittedName>
</protein>
<name>A0A1C5H2V1_9ACTN</name>
<gene>
    <name evidence="2" type="ORF">GA0070609_0843</name>
</gene>
<dbReference type="InterPro" id="IPR036390">
    <property type="entry name" value="WH_DNA-bd_sf"/>
</dbReference>
<dbReference type="PRINTS" id="PR00598">
    <property type="entry name" value="HTHMARR"/>
</dbReference>
<evidence type="ECO:0000313" key="2">
    <source>
        <dbReference type="EMBL" id="SCG40223.1"/>
    </source>
</evidence>